<feature type="domain" description="Peptidase M16 C-terminal" evidence="2">
    <location>
        <begin position="192"/>
        <end position="367"/>
    </location>
</feature>
<organism evidence="3 4">
    <name type="scientific">Magnetospirillum fulvum</name>
    <name type="common">Rhodospirillum fulvum</name>
    <dbReference type="NCBI Taxonomy" id="1082"/>
    <lineage>
        <taxon>Bacteria</taxon>
        <taxon>Pseudomonadati</taxon>
        <taxon>Pseudomonadota</taxon>
        <taxon>Alphaproteobacteria</taxon>
        <taxon>Rhodospirillales</taxon>
        <taxon>Rhodospirillaceae</taxon>
        <taxon>Magnetospirillum</taxon>
    </lineage>
</organism>
<dbReference type="Pfam" id="PF05193">
    <property type="entry name" value="Peptidase_M16_C"/>
    <property type="match status" value="1"/>
</dbReference>
<keyword evidence="1" id="KW-0732">Signal</keyword>
<dbReference type="InterPro" id="IPR007863">
    <property type="entry name" value="Peptidase_M16_C"/>
</dbReference>
<evidence type="ECO:0000259" key="2">
    <source>
        <dbReference type="Pfam" id="PF05193"/>
    </source>
</evidence>
<dbReference type="PANTHER" id="PTHR11851:SF224">
    <property type="entry name" value="PROCESSING PROTEASE"/>
    <property type="match status" value="1"/>
</dbReference>
<protein>
    <submittedName>
        <fullName evidence="3">Zinc protease</fullName>
    </submittedName>
</protein>
<name>A0A1H6HKB3_MAGFU</name>
<dbReference type="SUPFAM" id="SSF63411">
    <property type="entry name" value="LuxS/MPP-like metallohydrolase"/>
    <property type="match status" value="2"/>
</dbReference>
<dbReference type="GO" id="GO:0006508">
    <property type="term" value="P:proteolysis"/>
    <property type="evidence" value="ECO:0007669"/>
    <property type="project" value="UniProtKB-KW"/>
</dbReference>
<evidence type="ECO:0000256" key="1">
    <source>
        <dbReference type="SAM" id="SignalP"/>
    </source>
</evidence>
<evidence type="ECO:0000313" key="4">
    <source>
        <dbReference type="Proteomes" id="UP000182983"/>
    </source>
</evidence>
<accession>A0A1H6HKB3</accession>
<dbReference type="RefSeq" id="WP_074767912.1">
    <property type="nucleotide sequence ID" value="NZ_FNWO01000006.1"/>
</dbReference>
<gene>
    <name evidence="3" type="ORF">SAMN04244559_01906</name>
</gene>
<dbReference type="GO" id="GO:0046872">
    <property type="term" value="F:metal ion binding"/>
    <property type="evidence" value="ECO:0007669"/>
    <property type="project" value="InterPro"/>
</dbReference>
<keyword evidence="3" id="KW-0645">Protease</keyword>
<dbReference type="Proteomes" id="UP000182983">
    <property type="component" value="Unassembled WGS sequence"/>
</dbReference>
<feature type="chain" id="PRO_5010381142" evidence="1">
    <location>
        <begin position="26"/>
        <end position="437"/>
    </location>
</feature>
<proteinExistence type="predicted"/>
<reference evidence="4" key="1">
    <citation type="submission" date="2016-10" db="EMBL/GenBank/DDBJ databases">
        <authorList>
            <person name="Varghese N."/>
            <person name="Submissions S."/>
        </authorList>
    </citation>
    <scope>NUCLEOTIDE SEQUENCE [LARGE SCALE GENOMIC DNA]</scope>
    <source>
        <strain evidence="4">DSM 13234</strain>
    </source>
</reference>
<dbReference type="AlphaFoldDB" id="A0A1H6HKB3"/>
<dbReference type="InterPro" id="IPR011249">
    <property type="entry name" value="Metalloenz_LuxS/M16"/>
</dbReference>
<keyword evidence="3" id="KW-0378">Hydrolase</keyword>
<dbReference type="GO" id="GO:0008233">
    <property type="term" value="F:peptidase activity"/>
    <property type="evidence" value="ECO:0007669"/>
    <property type="project" value="UniProtKB-KW"/>
</dbReference>
<dbReference type="Gene3D" id="3.30.830.10">
    <property type="entry name" value="Metalloenzyme, LuxS/M16 peptidase-like"/>
    <property type="match status" value="2"/>
</dbReference>
<sequence length="437" mass="46920">MSRLLAVFALMIGLALTGLSAPAAAVTVEKVVSPGGIEAWLVRDHSNPILALELSFRGGASLDPEGKSGLAVMTAALLDEGAGPYESQAFQRMLEDRVIGLSFDAGRDGFRGHLKTLTEHRDTAFELFRLALTQPRFDKPAVERIRGQIVAGLMRESESPEIAASKAWFLAVFAGHPYARSPRGEIASIKAIKLADLKGEVRRLLARDRMTIGVVGDIDPPELGRLLDATFGGLPASAPPLTVPDIRPGAAGMVKTIERDIPQTVATFGLAGIKRDDPDWYAATVLNHILGGGGFASRLTEEVREKRGLAYSVWTGLVPLDHAGLILGGVATQTSRFDESVALIREEFRKLRDEGVSEAELADAKTYLNGSFPLQLDSTVAIAQVLVQLQNDRLGADFLDRRPALIAAVSRDDLRRVAARLLDPAALTLVSVGRAQK</sequence>
<dbReference type="EMBL" id="FNWO01000006">
    <property type="protein sequence ID" value="SEH36161.1"/>
    <property type="molecule type" value="Genomic_DNA"/>
</dbReference>
<dbReference type="PANTHER" id="PTHR11851">
    <property type="entry name" value="METALLOPROTEASE"/>
    <property type="match status" value="1"/>
</dbReference>
<keyword evidence="4" id="KW-1185">Reference proteome</keyword>
<dbReference type="OrthoDB" id="9811314at2"/>
<evidence type="ECO:0000313" key="3">
    <source>
        <dbReference type="EMBL" id="SEH36161.1"/>
    </source>
</evidence>
<dbReference type="InterPro" id="IPR050361">
    <property type="entry name" value="MPP/UQCRC_Complex"/>
</dbReference>
<feature type="signal peptide" evidence="1">
    <location>
        <begin position="1"/>
        <end position="25"/>
    </location>
</feature>